<proteinExistence type="predicted"/>
<feature type="coiled-coil region" evidence="2">
    <location>
        <begin position="60"/>
        <end position="87"/>
    </location>
</feature>
<dbReference type="InterPro" id="IPR048020">
    <property type="entry name" value="Transpos_IS3"/>
</dbReference>
<dbReference type="InterPro" id="IPR001584">
    <property type="entry name" value="Integrase_cat-core"/>
</dbReference>
<protein>
    <submittedName>
        <fullName evidence="4">IS3 family transposase</fullName>
    </submittedName>
</protein>
<dbReference type="Proteomes" id="UP000826651">
    <property type="component" value="Unassembled WGS sequence"/>
</dbReference>
<dbReference type="InterPro" id="IPR025948">
    <property type="entry name" value="HTH-like_dom"/>
</dbReference>
<dbReference type="EMBL" id="JAGSHT010000027">
    <property type="protein sequence ID" value="MBZ2199398.1"/>
    <property type="molecule type" value="Genomic_DNA"/>
</dbReference>
<comment type="caution">
    <text evidence="4">The sequence shown here is derived from an EMBL/GenBank/DDBJ whole genome shotgun (WGS) entry which is preliminary data.</text>
</comment>
<dbReference type="SUPFAM" id="SSF46689">
    <property type="entry name" value="Homeodomain-like"/>
    <property type="match status" value="1"/>
</dbReference>
<dbReference type="InterPro" id="IPR036397">
    <property type="entry name" value="RNaseH_sf"/>
</dbReference>
<gene>
    <name evidence="4" type="ORF">KCQ71_24855</name>
</gene>
<dbReference type="Pfam" id="PF01527">
    <property type="entry name" value="HTH_Tnp_1"/>
    <property type="match status" value="1"/>
</dbReference>
<dbReference type="InterPro" id="IPR012337">
    <property type="entry name" value="RNaseH-like_sf"/>
</dbReference>
<dbReference type="Pfam" id="PF13276">
    <property type="entry name" value="HTH_21"/>
    <property type="match status" value="1"/>
</dbReference>
<evidence type="ECO:0000313" key="5">
    <source>
        <dbReference type="Proteomes" id="UP000826651"/>
    </source>
</evidence>
<sequence length="393" mass="44663">MARSKRTFSLEFREDAVKMVLENSRPIAQVARELGVNEGTLGNWVNKYRRDHAGEEPPLDVSERARLREAERELREVKMENEFLKKAAFVLRPGSPVSEKYEFIETMLTVLCVYPIHLMCRWMSVSRSGFYDWRSRPASATAARRAELAVLIEHVFTASDETYGYRRVHAELARSGITVDPDLVRQLMRELDLVPCQPRPFRLNLTAQDADQPAIADLLGRDFTADAPGTKMVGDITYIPTWEGWVYLATVIDCYSKKIIGWAMDDHYQTPLITAAITHAASRTTLAPGAVFHSDRGSNYTSFDYGKVLADLDIRRSVGRTGICYDNAMAESFFAALKNELVHRTVYPTRTHAMKDIAKYIETRYNPRRLHSAIGYRTPNEVHDNYQSLATAA</sequence>
<evidence type="ECO:0000313" key="4">
    <source>
        <dbReference type="EMBL" id="MBZ2199398.1"/>
    </source>
</evidence>
<dbReference type="PANTHER" id="PTHR46889:SF4">
    <property type="entry name" value="TRANSPOSASE INSO FOR INSERTION SEQUENCE ELEMENT IS911B-RELATED"/>
    <property type="match status" value="1"/>
</dbReference>
<dbReference type="Gene3D" id="3.30.420.10">
    <property type="entry name" value="Ribonuclease H-like superfamily/Ribonuclease H"/>
    <property type="match status" value="1"/>
</dbReference>
<name>A0ABS7SGC8_9MICO</name>
<accession>A0ABS7SGC8</accession>
<reference evidence="4 5" key="1">
    <citation type="submission" date="2021-04" db="EMBL/GenBank/DDBJ databases">
        <title>Ruania sp. nov., isolated from sandy soil of mangrove forest.</title>
        <authorList>
            <person name="Ge X."/>
            <person name="Huang R."/>
            <person name="Liu W."/>
        </authorList>
    </citation>
    <scope>NUCLEOTIDE SEQUENCE [LARGE SCALE GENOMIC DNA]</scope>
    <source>
        <strain evidence="4 5">N2-46</strain>
    </source>
</reference>
<evidence type="ECO:0000256" key="2">
    <source>
        <dbReference type="SAM" id="Coils"/>
    </source>
</evidence>
<dbReference type="InterPro" id="IPR009057">
    <property type="entry name" value="Homeodomain-like_sf"/>
</dbReference>
<feature type="domain" description="Integrase catalytic" evidence="3">
    <location>
        <begin position="224"/>
        <end position="387"/>
    </location>
</feature>
<dbReference type="Gene3D" id="1.10.10.60">
    <property type="entry name" value="Homeodomain-like"/>
    <property type="match status" value="1"/>
</dbReference>
<dbReference type="SUPFAM" id="SSF53098">
    <property type="entry name" value="Ribonuclease H-like"/>
    <property type="match status" value="1"/>
</dbReference>
<dbReference type="PROSITE" id="PS50994">
    <property type="entry name" value="INTEGRASE"/>
    <property type="match status" value="1"/>
</dbReference>
<dbReference type="PANTHER" id="PTHR46889">
    <property type="entry name" value="TRANSPOSASE INSF FOR INSERTION SEQUENCE IS3B-RELATED"/>
    <property type="match status" value="1"/>
</dbReference>
<dbReference type="RefSeq" id="WP_223411400.1">
    <property type="nucleotide sequence ID" value="NZ_JAGSHT010000027.1"/>
</dbReference>
<dbReference type="Pfam" id="PF00665">
    <property type="entry name" value="rve"/>
    <property type="match status" value="1"/>
</dbReference>
<organism evidence="4 5">
    <name type="scientific">Occultella gossypii</name>
    <dbReference type="NCBI Taxonomy" id="2800820"/>
    <lineage>
        <taxon>Bacteria</taxon>
        <taxon>Bacillati</taxon>
        <taxon>Actinomycetota</taxon>
        <taxon>Actinomycetes</taxon>
        <taxon>Micrococcales</taxon>
        <taxon>Ruaniaceae</taxon>
        <taxon>Occultella</taxon>
    </lineage>
</organism>
<dbReference type="NCBIfam" id="NF033516">
    <property type="entry name" value="transpos_IS3"/>
    <property type="match status" value="1"/>
</dbReference>
<dbReference type="InterPro" id="IPR002514">
    <property type="entry name" value="Transposase_8"/>
</dbReference>
<keyword evidence="2" id="KW-0175">Coiled coil</keyword>
<comment type="function">
    <text evidence="1">Involved in the transposition of the insertion sequence.</text>
</comment>
<keyword evidence="5" id="KW-1185">Reference proteome</keyword>
<dbReference type="Pfam" id="PF13333">
    <property type="entry name" value="rve_2"/>
    <property type="match status" value="1"/>
</dbReference>
<evidence type="ECO:0000259" key="3">
    <source>
        <dbReference type="PROSITE" id="PS50994"/>
    </source>
</evidence>
<evidence type="ECO:0000256" key="1">
    <source>
        <dbReference type="ARBA" id="ARBA00002286"/>
    </source>
</evidence>
<dbReference type="InterPro" id="IPR050900">
    <property type="entry name" value="Transposase_IS3/IS150/IS904"/>
</dbReference>